<protein>
    <submittedName>
        <fullName evidence="3">Electron transfer flavoprotein subunit alpha</fullName>
    </submittedName>
</protein>
<evidence type="ECO:0000256" key="1">
    <source>
        <dbReference type="ARBA" id="ARBA00022982"/>
    </source>
</evidence>
<dbReference type="AlphaFoldDB" id="A0A250FSE8"/>
<dbReference type="GeneID" id="84808300"/>
<dbReference type="InterPro" id="IPR014730">
    <property type="entry name" value="ETF_a/b_N"/>
</dbReference>
<dbReference type="PANTHER" id="PTHR21294">
    <property type="entry name" value="ELECTRON TRANSFER FLAVOPROTEIN BETA-SUBUNIT"/>
    <property type="match status" value="1"/>
</dbReference>
<name>A0A250FSE8_9FLAO</name>
<dbReference type="GO" id="GO:0009055">
    <property type="term" value="F:electron transfer activity"/>
    <property type="evidence" value="ECO:0007669"/>
    <property type="project" value="InterPro"/>
</dbReference>
<proteinExistence type="predicted"/>
<evidence type="ECO:0000313" key="3">
    <source>
        <dbReference type="EMBL" id="ATA86916.1"/>
    </source>
</evidence>
<gene>
    <name evidence="3" type="ORF">CGC50_07000</name>
</gene>
<organism evidence="3 4">
    <name type="scientific">Capnocytophaga gingivalis</name>
    <dbReference type="NCBI Taxonomy" id="1017"/>
    <lineage>
        <taxon>Bacteria</taxon>
        <taxon>Pseudomonadati</taxon>
        <taxon>Bacteroidota</taxon>
        <taxon>Flavobacteriia</taxon>
        <taxon>Flavobacteriales</taxon>
        <taxon>Flavobacteriaceae</taxon>
        <taxon>Capnocytophaga</taxon>
    </lineage>
</organism>
<dbReference type="PIRSF" id="PIRSF000090">
    <property type="entry name" value="Beta-ETF"/>
    <property type="match status" value="1"/>
</dbReference>
<dbReference type="KEGG" id="cgh:CGC50_07000"/>
<dbReference type="RefSeq" id="WP_095910230.1">
    <property type="nucleotide sequence ID" value="NZ_CP022386.1"/>
</dbReference>
<dbReference type="EMBL" id="CP022386">
    <property type="protein sequence ID" value="ATA86916.1"/>
    <property type="molecule type" value="Genomic_DNA"/>
</dbReference>
<sequence length="247" mass="26912">MKILVCVNQVPDTTSQINFTSDQSAFDPSGVQFVLNPSDEAALMRALQLKEEVGAELTLVHVGLSDSEPVLRKAFALGADHMLRIDTFPTDGFFVAEQLAAIAPGYDAIFCGRESLDYNGGMVGGMLAALLDYDFVDEVTAFSFEGDKAAKITRMTDGGKEHLEVPLPVVVGIQKEIVPESEIRIPSMKGIMMARKAPLQVLSPVEASSQPKITALEKPQPKAPVKMIDPNNLDELIDELHNKRKLF</sequence>
<dbReference type="Gene3D" id="3.40.50.620">
    <property type="entry name" value="HUPs"/>
    <property type="match status" value="1"/>
</dbReference>
<dbReference type="SMART" id="SM00893">
    <property type="entry name" value="ETF"/>
    <property type="match status" value="1"/>
</dbReference>
<reference evidence="4" key="1">
    <citation type="submission" date="2017-06" db="EMBL/GenBank/DDBJ databases">
        <title>Capnocytophaga spp. assemblies.</title>
        <authorList>
            <person name="Gulvik C.A."/>
        </authorList>
    </citation>
    <scope>NUCLEOTIDE SEQUENCE [LARGE SCALE GENOMIC DNA]</scope>
    <source>
        <strain evidence="4">H1496</strain>
    </source>
</reference>
<keyword evidence="1" id="KW-0249">Electron transport</keyword>
<accession>A0A250FSE8</accession>
<evidence type="ECO:0000313" key="4">
    <source>
        <dbReference type="Proteomes" id="UP000217250"/>
    </source>
</evidence>
<dbReference type="OrthoDB" id="9804960at2"/>
<evidence type="ECO:0000259" key="2">
    <source>
        <dbReference type="SMART" id="SM00893"/>
    </source>
</evidence>
<keyword evidence="1" id="KW-0813">Transport</keyword>
<dbReference type="SUPFAM" id="SSF52402">
    <property type="entry name" value="Adenine nucleotide alpha hydrolases-like"/>
    <property type="match status" value="1"/>
</dbReference>
<dbReference type="Pfam" id="PF01012">
    <property type="entry name" value="ETF"/>
    <property type="match status" value="1"/>
</dbReference>
<dbReference type="InterPro" id="IPR012255">
    <property type="entry name" value="ETF_b"/>
</dbReference>
<dbReference type="Proteomes" id="UP000217250">
    <property type="component" value="Chromosome"/>
</dbReference>
<dbReference type="InterPro" id="IPR014729">
    <property type="entry name" value="Rossmann-like_a/b/a_fold"/>
</dbReference>
<feature type="domain" description="Electron transfer flavoprotein alpha/beta-subunit N-terminal" evidence="2">
    <location>
        <begin position="23"/>
        <end position="211"/>
    </location>
</feature>